<dbReference type="Pfam" id="PF13930">
    <property type="entry name" value="Endonuclea_NS_2"/>
    <property type="match status" value="1"/>
</dbReference>
<gene>
    <name evidence="2" type="ORF">IV49_GL000083</name>
</gene>
<dbReference type="Proteomes" id="UP000051841">
    <property type="component" value="Unassembled WGS sequence"/>
</dbReference>
<dbReference type="Gene3D" id="3.40.570.10">
    <property type="entry name" value="Extracellular Endonuclease, subunit A"/>
    <property type="match status" value="1"/>
</dbReference>
<feature type="domain" description="Type VII secretion system protein EssD-like" evidence="1">
    <location>
        <begin position="109"/>
        <end position="243"/>
    </location>
</feature>
<evidence type="ECO:0000313" key="3">
    <source>
        <dbReference type="Proteomes" id="UP000051841"/>
    </source>
</evidence>
<sequence length="274" mass="31837">MKKKLLTGILSLMIMIGGLLFHDVKEMQMVFYNEGGSYFHQSEYCEHLFSHKKESMRILCELLGYKECPYCFHQESYTLEGVPSFNGKAYVTIHDNKPFFSKEDYSKGNFEEYSSLDHLGRVQKAFINASMSTLPKEKRKSIGMVKPTGWHQRRYEEIRDSDNPAGYLYNRCHLIAYEIGAENANRKNLMTGTRYLNIKGMLPWENKVATYIKRTAHHVLYRVTPIYKDNQLLAKGVLLEGKSVEDQEIQFCVYCYNVQPGITIHYEDGTSEVK</sequence>
<dbReference type="InterPro" id="IPR044927">
    <property type="entry name" value="Endonuclea_NS_2"/>
</dbReference>
<evidence type="ECO:0000259" key="1">
    <source>
        <dbReference type="Pfam" id="PF13930"/>
    </source>
</evidence>
<dbReference type="EMBL" id="JQBL01000001">
    <property type="protein sequence ID" value="KRN51466.1"/>
    <property type="molecule type" value="Genomic_DNA"/>
</dbReference>
<proteinExistence type="predicted"/>
<comment type="caution">
    <text evidence="2">The sequence shown here is derived from an EMBL/GenBank/DDBJ whole genome shotgun (WGS) entry which is preliminary data.</text>
</comment>
<name>A0A0R2HPA3_9FIRM</name>
<accession>A0A0R2HPA3</accession>
<keyword evidence="3" id="KW-1185">Reference proteome</keyword>
<dbReference type="RefSeq" id="WP_051654442.1">
    <property type="nucleotide sequence ID" value="NZ_JQBL01000001.1"/>
</dbReference>
<reference evidence="2 3" key="1">
    <citation type="journal article" date="2015" name="Genome Announc.">
        <title>Expanding the biotechnology potential of lactobacilli through comparative genomics of 213 strains and associated genera.</title>
        <authorList>
            <person name="Sun Z."/>
            <person name="Harris H.M."/>
            <person name="McCann A."/>
            <person name="Guo C."/>
            <person name="Argimon S."/>
            <person name="Zhang W."/>
            <person name="Yang X."/>
            <person name="Jeffery I.B."/>
            <person name="Cooney J.C."/>
            <person name="Kagawa T.F."/>
            <person name="Liu W."/>
            <person name="Song Y."/>
            <person name="Salvetti E."/>
            <person name="Wrobel A."/>
            <person name="Rasinkangas P."/>
            <person name="Parkhill J."/>
            <person name="Rea M.C."/>
            <person name="O'Sullivan O."/>
            <person name="Ritari J."/>
            <person name="Douillard F.P."/>
            <person name="Paul Ross R."/>
            <person name="Yang R."/>
            <person name="Briner A.E."/>
            <person name="Felis G.E."/>
            <person name="de Vos W.M."/>
            <person name="Barrangou R."/>
            <person name="Klaenhammer T.R."/>
            <person name="Caufield P.W."/>
            <person name="Cui Y."/>
            <person name="Zhang H."/>
            <person name="O'Toole P.W."/>
        </authorList>
    </citation>
    <scope>NUCLEOTIDE SEQUENCE [LARGE SCALE GENOMIC DNA]</scope>
    <source>
        <strain evidence="2 3">DSM 20405</strain>
    </source>
</reference>
<dbReference type="InterPro" id="IPR044929">
    <property type="entry name" value="DNA/RNA_non-sp_Endonuclease_sf"/>
</dbReference>
<protein>
    <submittedName>
        <fullName evidence="2">Prophage Lp1 protein 65</fullName>
    </submittedName>
</protein>
<organism evidence="2 3">
    <name type="scientific">Kandleria vitulina DSM 20405</name>
    <dbReference type="NCBI Taxonomy" id="1410657"/>
    <lineage>
        <taxon>Bacteria</taxon>
        <taxon>Bacillati</taxon>
        <taxon>Bacillota</taxon>
        <taxon>Erysipelotrichia</taxon>
        <taxon>Erysipelotrichales</taxon>
        <taxon>Coprobacillaceae</taxon>
        <taxon>Kandleria</taxon>
    </lineage>
</organism>
<dbReference type="PATRIC" id="fig|1410657.5.peg.85"/>
<evidence type="ECO:0000313" key="2">
    <source>
        <dbReference type="EMBL" id="KRN51466.1"/>
    </source>
</evidence>
<dbReference type="AlphaFoldDB" id="A0A0R2HPA3"/>